<feature type="transmembrane region" description="Helical" evidence="7">
    <location>
        <begin position="45"/>
        <end position="68"/>
    </location>
</feature>
<dbReference type="Proteomes" id="UP001141619">
    <property type="component" value="Unassembled WGS sequence"/>
</dbReference>
<feature type="transmembrane region" description="Helical" evidence="7">
    <location>
        <begin position="348"/>
        <end position="373"/>
    </location>
</feature>
<keyword evidence="4 7" id="KW-1133">Transmembrane helix</keyword>
<accession>A0A9X3Z8I2</accession>
<dbReference type="PRINTS" id="PR00176">
    <property type="entry name" value="NANEUSMPORT"/>
</dbReference>
<dbReference type="PANTHER" id="PTHR42948:SF1">
    <property type="entry name" value="TRANSPORTER"/>
    <property type="match status" value="1"/>
</dbReference>
<evidence type="ECO:0000256" key="5">
    <source>
        <dbReference type="ARBA" id="ARBA00023136"/>
    </source>
</evidence>
<feature type="transmembrane region" description="Helical" evidence="7">
    <location>
        <begin position="393"/>
        <end position="415"/>
    </location>
</feature>
<keyword evidence="5 7" id="KW-0472">Membrane</keyword>
<feature type="transmembrane region" description="Helical" evidence="7">
    <location>
        <begin position="89"/>
        <end position="112"/>
    </location>
</feature>
<dbReference type="RefSeq" id="WP_274944744.1">
    <property type="nucleotide sequence ID" value="NZ_JANWOI010000005.1"/>
</dbReference>
<dbReference type="CDD" id="cd10336">
    <property type="entry name" value="SLC6sbd_Tyt1-Like"/>
    <property type="match status" value="1"/>
</dbReference>
<proteinExistence type="inferred from homology"/>
<sequence length="455" mass="49209">MAQDKIHETWSSRTMFLLATVGAAVGLGSLWRFPYITGENGGGAFVLLYIGFIVLLGLPAAGIELALGRLGKQSPLGTMKKLVERGQNFTFWKVIGVLSLLIPFFAMTYYSVIASWTFDYFLKSVTGQLQGIKVQEAEDLFRDFLSSPLRMLCWYTLYIAVVVFVIGRGVRAGLEKASTLMMPALFLLLLGLVAYAALYGDFGAALTFLFKPDFSKVTATTFLLALGQALFSMGIGVGALMTYGAYLSDDVSLPRSAIIVGLSVTFVSLLAGLAIFPFVFSFGLNPGEGPGLIFVTLPLAFGQLHFGTVLGGAFFLLMAFAALTSSFAMLEPIVSWLEERQGWSRMKLAATAGIAAWFVGLAPLLSFNVWGSIKLLPFVALIKDKTIFELFDFVVANLLLPANSILIALFAGWALSRASLQTELRLTPLKMAYTTFVAKVGAPAAIFVIFLSSFS</sequence>
<dbReference type="SUPFAM" id="SSF161070">
    <property type="entry name" value="SNF-like"/>
    <property type="match status" value="1"/>
</dbReference>
<comment type="caution">
    <text evidence="8">The sequence shown here is derived from an EMBL/GenBank/DDBJ whole genome shotgun (WGS) entry which is preliminary data.</text>
</comment>
<dbReference type="GO" id="GO:0016020">
    <property type="term" value="C:membrane"/>
    <property type="evidence" value="ECO:0007669"/>
    <property type="project" value="UniProtKB-SubCell"/>
</dbReference>
<reference evidence="8" key="2">
    <citation type="journal article" date="2023" name="Syst. Appl. Microbiol.">
        <title>Govania unica gen. nov., sp. nov., a rare biosphere bacterium that represents a novel family in the class Alphaproteobacteria.</title>
        <authorList>
            <person name="Vandamme P."/>
            <person name="Peeters C."/>
            <person name="Hettiarachchi A."/>
            <person name="Cnockaert M."/>
            <person name="Carlier A."/>
        </authorList>
    </citation>
    <scope>NUCLEOTIDE SEQUENCE</scope>
    <source>
        <strain evidence="8">LMG 31809</strain>
    </source>
</reference>
<feature type="transmembrane region" description="Helical" evidence="7">
    <location>
        <begin position="258"/>
        <end position="284"/>
    </location>
</feature>
<comment type="subcellular location">
    <subcellularLocation>
        <location evidence="1">Membrane</location>
        <topology evidence="1">Multi-pass membrane protein</topology>
    </subcellularLocation>
</comment>
<reference evidence="8" key="1">
    <citation type="submission" date="2022-08" db="EMBL/GenBank/DDBJ databases">
        <authorList>
            <person name="Vandamme P."/>
            <person name="Hettiarachchi A."/>
            <person name="Peeters C."/>
            <person name="Cnockaert M."/>
            <person name="Carlier A."/>
        </authorList>
    </citation>
    <scope>NUCLEOTIDE SEQUENCE</scope>
    <source>
        <strain evidence="8">LMG 31809</strain>
    </source>
</reference>
<dbReference type="AlphaFoldDB" id="A0A9X3Z8I2"/>
<evidence type="ECO:0000256" key="4">
    <source>
        <dbReference type="ARBA" id="ARBA00022989"/>
    </source>
</evidence>
<evidence type="ECO:0000313" key="8">
    <source>
        <dbReference type="EMBL" id="MDA5195033.1"/>
    </source>
</evidence>
<dbReference type="PROSITE" id="PS00610">
    <property type="entry name" value="NA_NEUROTRAN_SYMP_1"/>
    <property type="match status" value="1"/>
</dbReference>
<keyword evidence="2 6" id="KW-0813">Transport</keyword>
<evidence type="ECO:0000313" key="9">
    <source>
        <dbReference type="Proteomes" id="UP001141619"/>
    </source>
</evidence>
<keyword evidence="3 6" id="KW-0812">Transmembrane</keyword>
<feature type="transmembrane region" description="Helical" evidence="7">
    <location>
        <begin position="15"/>
        <end position="33"/>
    </location>
</feature>
<dbReference type="InterPro" id="IPR037272">
    <property type="entry name" value="SNS_sf"/>
</dbReference>
<dbReference type="InterPro" id="IPR000175">
    <property type="entry name" value="Na/ntran_symport"/>
</dbReference>
<dbReference type="InterPro" id="IPR047218">
    <property type="entry name" value="YocR/YhdH-like"/>
</dbReference>
<dbReference type="PANTHER" id="PTHR42948">
    <property type="entry name" value="TRANSPORTER"/>
    <property type="match status" value="1"/>
</dbReference>
<keyword evidence="6" id="KW-0769">Symport</keyword>
<dbReference type="GO" id="GO:0015293">
    <property type="term" value="F:symporter activity"/>
    <property type="evidence" value="ECO:0007669"/>
    <property type="project" value="UniProtKB-KW"/>
</dbReference>
<organism evidence="8 9">
    <name type="scientific">Govanella unica</name>
    <dbReference type="NCBI Taxonomy" id="2975056"/>
    <lineage>
        <taxon>Bacteria</taxon>
        <taxon>Pseudomonadati</taxon>
        <taxon>Pseudomonadota</taxon>
        <taxon>Alphaproteobacteria</taxon>
        <taxon>Emcibacterales</taxon>
        <taxon>Govanellaceae</taxon>
        <taxon>Govanella</taxon>
    </lineage>
</organism>
<feature type="transmembrane region" description="Helical" evidence="7">
    <location>
        <begin position="436"/>
        <end position="454"/>
    </location>
</feature>
<keyword evidence="9" id="KW-1185">Reference proteome</keyword>
<dbReference type="NCBIfam" id="NF037979">
    <property type="entry name" value="Na_transp"/>
    <property type="match status" value="1"/>
</dbReference>
<protein>
    <recommendedName>
        <fullName evidence="6">Transporter</fullName>
    </recommendedName>
</protein>
<comment type="similarity">
    <text evidence="6">Belongs to the sodium:neurotransmitter symporter (SNF) (TC 2.A.22) family.</text>
</comment>
<feature type="transmembrane region" description="Helical" evidence="7">
    <location>
        <begin position="179"/>
        <end position="199"/>
    </location>
</feature>
<evidence type="ECO:0000256" key="1">
    <source>
        <dbReference type="ARBA" id="ARBA00004141"/>
    </source>
</evidence>
<evidence type="ECO:0000256" key="3">
    <source>
        <dbReference type="ARBA" id="ARBA00022692"/>
    </source>
</evidence>
<feature type="transmembrane region" description="Helical" evidence="7">
    <location>
        <begin position="149"/>
        <end position="167"/>
    </location>
</feature>
<feature type="transmembrane region" description="Helical" evidence="7">
    <location>
        <begin position="304"/>
        <end position="327"/>
    </location>
</feature>
<dbReference type="PROSITE" id="PS50267">
    <property type="entry name" value="NA_NEUROTRAN_SYMP_3"/>
    <property type="match status" value="1"/>
</dbReference>
<dbReference type="Pfam" id="PF00209">
    <property type="entry name" value="SNF"/>
    <property type="match status" value="2"/>
</dbReference>
<dbReference type="EMBL" id="JANWOI010000005">
    <property type="protein sequence ID" value="MDA5195033.1"/>
    <property type="molecule type" value="Genomic_DNA"/>
</dbReference>
<evidence type="ECO:0000256" key="2">
    <source>
        <dbReference type="ARBA" id="ARBA00022448"/>
    </source>
</evidence>
<evidence type="ECO:0000256" key="7">
    <source>
        <dbReference type="SAM" id="Phobius"/>
    </source>
</evidence>
<feature type="transmembrane region" description="Helical" evidence="7">
    <location>
        <begin position="219"/>
        <end position="246"/>
    </location>
</feature>
<gene>
    <name evidence="8" type="ORF">NYP16_13845</name>
</gene>
<evidence type="ECO:0000256" key="6">
    <source>
        <dbReference type="RuleBase" id="RU003732"/>
    </source>
</evidence>
<name>A0A9X3Z8I2_9PROT</name>